<organism evidence="1 2">
    <name type="scientific">Steinernema carpocapsae</name>
    <name type="common">Entomopathogenic nematode</name>
    <dbReference type="NCBI Taxonomy" id="34508"/>
    <lineage>
        <taxon>Eukaryota</taxon>
        <taxon>Metazoa</taxon>
        <taxon>Ecdysozoa</taxon>
        <taxon>Nematoda</taxon>
        <taxon>Chromadorea</taxon>
        <taxon>Rhabditida</taxon>
        <taxon>Tylenchina</taxon>
        <taxon>Panagrolaimomorpha</taxon>
        <taxon>Strongyloidoidea</taxon>
        <taxon>Steinernematidae</taxon>
        <taxon>Steinernema</taxon>
    </lineage>
</organism>
<evidence type="ECO:0000313" key="2">
    <source>
        <dbReference type="Proteomes" id="UP000298663"/>
    </source>
</evidence>
<sequence length="69" mass="7786">MQGSLNALSPVSPEERSRLQKTSFETLSFCRFAKKATGTHLNPETISRLFASNALFKHEENKINFVLLC</sequence>
<dbReference type="AlphaFoldDB" id="A0A4U8UW43"/>
<dbReference type="EMBL" id="CM016762">
    <property type="protein sequence ID" value="TMS36367.1"/>
    <property type="molecule type" value="Genomic_DNA"/>
</dbReference>
<reference evidence="1 2" key="2">
    <citation type="journal article" date="2019" name="G3 (Bethesda)">
        <title>Hybrid Assembly of the Genome of the Entomopathogenic Nematode Steinernema carpocapsae Identifies the X-Chromosome.</title>
        <authorList>
            <person name="Serra L."/>
            <person name="Macchietto M."/>
            <person name="Macias-Munoz A."/>
            <person name="McGill C.J."/>
            <person name="Rodriguez I.M."/>
            <person name="Rodriguez B."/>
            <person name="Murad R."/>
            <person name="Mortazavi A."/>
        </authorList>
    </citation>
    <scope>NUCLEOTIDE SEQUENCE [LARGE SCALE GENOMIC DNA]</scope>
    <source>
        <strain evidence="1 2">ALL</strain>
    </source>
</reference>
<keyword evidence="2" id="KW-1185">Reference proteome</keyword>
<evidence type="ECO:0000313" key="1">
    <source>
        <dbReference type="EMBL" id="TMS36367.1"/>
    </source>
</evidence>
<gene>
    <name evidence="1" type="ORF">L596_003548</name>
</gene>
<protein>
    <submittedName>
        <fullName evidence="1">Uncharacterized protein</fullName>
    </submittedName>
</protein>
<name>A0A4U8UW43_STECR</name>
<reference evidence="1 2" key="1">
    <citation type="journal article" date="2015" name="Genome Biol.">
        <title>Comparative genomics of Steinernema reveals deeply conserved gene regulatory networks.</title>
        <authorList>
            <person name="Dillman A.R."/>
            <person name="Macchietto M."/>
            <person name="Porter C.F."/>
            <person name="Rogers A."/>
            <person name="Williams B."/>
            <person name="Antoshechkin I."/>
            <person name="Lee M.M."/>
            <person name="Goodwin Z."/>
            <person name="Lu X."/>
            <person name="Lewis E.E."/>
            <person name="Goodrich-Blair H."/>
            <person name="Stock S.P."/>
            <person name="Adams B.J."/>
            <person name="Sternberg P.W."/>
            <person name="Mortazavi A."/>
        </authorList>
    </citation>
    <scope>NUCLEOTIDE SEQUENCE [LARGE SCALE GENOMIC DNA]</scope>
    <source>
        <strain evidence="1 2">ALL</strain>
    </source>
</reference>
<proteinExistence type="predicted"/>
<dbReference type="Proteomes" id="UP000298663">
    <property type="component" value="Chromosome X"/>
</dbReference>
<comment type="caution">
    <text evidence="1">The sequence shown here is derived from an EMBL/GenBank/DDBJ whole genome shotgun (WGS) entry which is preliminary data.</text>
</comment>
<accession>A0A4U8UW43</accession>
<dbReference type="EMBL" id="AZBU02000001">
    <property type="protein sequence ID" value="TMS36367.1"/>
    <property type="molecule type" value="Genomic_DNA"/>
</dbReference>